<organism evidence="2 5">
    <name type="scientific">Rotaria socialis</name>
    <dbReference type="NCBI Taxonomy" id="392032"/>
    <lineage>
        <taxon>Eukaryota</taxon>
        <taxon>Metazoa</taxon>
        <taxon>Spiralia</taxon>
        <taxon>Gnathifera</taxon>
        <taxon>Rotifera</taxon>
        <taxon>Eurotatoria</taxon>
        <taxon>Bdelloidea</taxon>
        <taxon>Philodinida</taxon>
        <taxon>Philodinidae</taxon>
        <taxon>Rotaria</taxon>
    </lineage>
</organism>
<proteinExistence type="predicted"/>
<keyword evidence="5" id="KW-1185">Reference proteome</keyword>
<dbReference type="EMBL" id="CAJOBR010062055">
    <property type="protein sequence ID" value="CAF5074659.1"/>
    <property type="molecule type" value="Genomic_DNA"/>
</dbReference>
<dbReference type="EMBL" id="CAJOBR010062094">
    <property type="protein sequence ID" value="CAF5074739.1"/>
    <property type="molecule type" value="Genomic_DNA"/>
</dbReference>
<name>A0A821UAG8_9BILA</name>
<comment type="caution">
    <text evidence="2">The sequence shown here is derived from an EMBL/GenBank/DDBJ whole genome shotgun (WGS) entry which is preliminary data.</text>
</comment>
<dbReference type="EMBL" id="CAJOBP010072155">
    <property type="protein sequence ID" value="CAF4886794.1"/>
    <property type="molecule type" value="Genomic_DNA"/>
</dbReference>
<evidence type="ECO:0000313" key="2">
    <source>
        <dbReference type="EMBL" id="CAF4886794.1"/>
    </source>
</evidence>
<accession>A0A821UAG8</accession>
<evidence type="ECO:0000313" key="3">
    <source>
        <dbReference type="EMBL" id="CAF5074659.1"/>
    </source>
</evidence>
<dbReference type="Proteomes" id="UP000663873">
    <property type="component" value="Unassembled WGS sequence"/>
</dbReference>
<gene>
    <name evidence="3" type="ORF">QYT958_LOCUS43504</name>
    <name evidence="4" type="ORF">QYT958_LOCUS43510</name>
    <name evidence="1" type="ORF">UJA718_LOCUS44937</name>
    <name evidence="2" type="ORF">UJA718_LOCUS44941</name>
</gene>
<evidence type="ECO:0000313" key="4">
    <source>
        <dbReference type="EMBL" id="CAF5074739.1"/>
    </source>
</evidence>
<protein>
    <submittedName>
        <fullName evidence="2">Uncharacterized protein</fullName>
    </submittedName>
</protein>
<sequence length="35" mass="3939">MATTDQAKVPVLHFPYSSIQFIADSNQCQHLTDEC</sequence>
<dbReference type="Proteomes" id="UP000663848">
    <property type="component" value="Unassembled WGS sequence"/>
</dbReference>
<dbReference type="AlphaFoldDB" id="A0A821UAG8"/>
<dbReference type="EMBL" id="CAJOBP010072140">
    <property type="protein sequence ID" value="CAF4886725.1"/>
    <property type="molecule type" value="Genomic_DNA"/>
</dbReference>
<evidence type="ECO:0000313" key="1">
    <source>
        <dbReference type="EMBL" id="CAF4886725.1"/>
    </source>
</evidence>
<feature type="non-terminal residue" evidence="2">
    <location>
        <position position="35"/>
    </location>
</feature>
<reference evidence="2" key="1">
    <citation type="submission" date="2021-02" db="EMBL/GenBank/DDBJ databases">
        <authorList>
            <person name="Nowell W R."/>
        </authorList>
    </citation>
    <scope>NUCLEOTIDE SEQUENCE</scope>
</reference>
<evidence type="ECO:0000313" key="5">
    <source>
        <dbReference type="Proteomes" id="UP000663873"/>
    </source>
</evidence>